<evidence type="ECO:0000256" key="1">
    <source>
        <dbReference type="ARBA" id="ARBA00022676"/>
    </source>
</evidence>
<proteinExistence type="predicted"/>
<organism evidence="3 4">
    <name type="scientific">Dokdonella soli</name>
    <dbReference type="NCBI Taxonomy" id="529810"/>
    <lineage>
        <taxon>Bacteria</taxon>
        <taxon>Pseudomonadati</taxon>
        <taxon>Pseudomonadota</taxon>
        <taxon>Gammaproteobacteria</taxon>
        <taxon>Lysobacterales</taxon>
        <taxon>Rhodanobacteraceae</taxon>
        <taxon>Dokdonella</taxon>
    </lineage>
</organism>
<keyword evidence="4" id="KW-1185">Reference proteome</keyword>
<keyword evidence="1" id="KW-0328">Glycosyltransferase</keyword>
<keyword evidence="2" id="KW-0808">Transferase</keyword>
<reference evidence="4" key="1">
    <citation type="journal article" date="2019" name="Int. J. Syst. Evol. Microbiol.">
        <title>The Global Catalogue of Microorganisms (GCM) 10K type strain sequencing project: providing services to taxonomists for standard genome sequencing and annotation.</title>
        <authorList>
            <consortium name="The Broad Institute Genomics Platform"/>
            <consortium name="The Broad Institute Genome Sequencing Center for Infectious Disease"/>
            <person name="Wu L."/>
            <person name="Ma J."/>
        </authorList>
    </citation>
    <scope>NUCLEOTIDE SEQUENCE [LARGE SCALE GENOMIC DNA]</scope>
    <source>
        <strain evidence="4">JCM 15421</strain>
    </source>
</reference>
<dbReference type="EMBL" id="BAAAEU010000004">
    <property type="protein sequence ID" value="GAA0708259.1"/>
    <property type="molecule type" value="Genomic_DNA"/>
</dbReference>
<evidence type="ECO:0000313" key="3">
    <source>
        <dbReference type="EMBL" id="GAA0708259.1"/>
    </source>
</evidence>
<dbReference type="Pfam" id="PF13692">
    <property type="entry name" value="Glyco_trans_1_4"/>
    <property type="match status" value="1"/>
</dbReference>
<comment type="caution">
    <text evidence="3">The sequence shown here is derived from an EMBL/GenBank/DDBJ whole genome shotgun (WGS) entry which is preliminary data.</text>
</comment>
<dbReference type="RefSeq" id="WP_343787347.1">
    <property type="nucleotide sequence ID" value="NZ_BAAAEU010000004.1"/>
</dbReference>
<protein>
    <submittedName>
        <fullName evidence="3">Glycosyltransferase family 4 protein</fullName>
    </submittedName>
</protein>
<dbReference type="SUPFAM" id="SSF53756">
    <property type="entry name" value="UDP-Glycosyltransferase/glycogen phosphorylase"/>
    <property type="match status" value="1"/>
</dbReference>
<accession>A0ABP3TK00</accession>
<evidence type="ECO:0000313" key="4">
    <source>
        <dbReference type="Proteomes" id="UP001501523"/>
    </source>
</evidence>
<dbReference type="Gene3D" id="3.40.50.2000">
    <property type="entry name" value="Glycogen Phosphorylase B"/>
    <property type="match status" value="2"/>
</dbReference>
<dbReference type="Proteomes" id="UP001501523">
    <property type="component" value="Unassembled WGS sequence"/>
</dbReference>
<evidence type="ECO:0000256" key="2">
    <source>
        <dbReference type="ARBA" id="ARBA00022679"/>
    </source>
</evidence>
<dbReference type="PANTHER" id="PTHR12526:SF510">
    <property type="entry name" value="D-INOSITOL 3-PHOSPHATE GLYCOSYLTRANSFERASE"/>
    <property type="match status" value="1"/>
</dbReference>
<name>A0ABP3TK00_9GAMM</name>
<gene>
    <name evidence="3" type="ORF">GCM10009105_07690</name>
</gene>
<dbReference type="PANTHER" id="PTHR12526">
    <property type="entry name" value="GLYCOSYLTRANSFERASE"/>
    <property type="match status" value="1"/>
</dbReference>
<sequence>MIKVLGLALYGPLAASTRCRLGQYVPGLAAHGIDLQISHLLGDEYLRRRFRGAVMPFAALFDAGWRRMADLRNQCAFDAVILHCELFPLMPGWLERVLLRRPYVYDFDDALYLKYRTRRLRALRPILGGKFDRVMAGAAAITAGNHLLAEYAQRRNTNTHLFPTVVDTERYLPVRCSRGDMFTVGWIGSPSTAPYLSALVGPLSTIGREGPVRLVVIGGKAPYVPDVTVVEVEWQERTEVELINMFDVGVMPLPDDEWARGKCAFKLIQYMACAVPVIASSVGANRDVVQPDCGLLATTPQQWVDALRMLRDEPALREVMGQAGRGRVAQHYSLQRNLPVLTKVIREIVAGATS</sequence>